<keyword evidence="10" id="KW-0966">Cell projection</keyword>
<dbReference type="AlphaFoldDB" id="A0A0B5BD09"/>
<dbReference type="InterPro" id="IPR051472">
    <property type="entry name" value="T3SS_Stator/FliH"/>
</dbReference>
<dbReference type="HOGENOM" id="CLU_092008_0_0_7"/>
<keyword evidence="10" id="KW-0969">Cilium</keyword>
<dbReference type="Proteomes" id="UP000057609">
    <property type="component" value="Chromosome"/>
</dbReference>
<accession>A0A0B5BD09</accession>
<proteinExistence type="inferred from homology"/>
<evidence type="ECO:0000256" key="3">
    <source>
        <dbReference type="ARBA" id="ARBA00016507"/>
    </source>
</evidence>
<keyword evidence="5" id="KW-1005">Bacterial flagellum biogenesis</keyword>
<evidence type="ECO:0000256" key="1">
    <source>
        <dbReference type="ARBA" id="ARBA00003041"/>
    </source>
</evidence>
<keyword evidence="10" id="KW-0282">Flagellum</keyword>
<dbReference type="OrthoDB" id="9786263at2"/>
<keyword evidence="6" id="KW-0653">Protein transport</keyword>
<evidence type="ECO:0000259" key="9">
    <source>
        <dbReference type="Pfam" id="PF02108"/>
    </source>
</evidence>
<evidence type="ECO:0000313" key="11">
    <source>
        <dbReference type="Proteomes" id="UP000057609"/>
    </source>
</evidence>
<dbReference type="GO" id="GO:0015031">
    <property type="term" value="P:protein transport"/>
    <property type="evidence" value="ECO:0007669"/>
    <property type="project" value="UniProtKB-KW"/>
</dbReference>
<evidence type="ECO:0000313" key="10">
    <source>
        <dbReference type="EMBL" id="AJE04352.1"/>
    </source>
</evidence>
<evidence type="ECO:0000256" key="7">
    <source>
        <dbReference type="ARBA" id="ARBA00023225"/>
    </source>
</evidence>
<sequence>MSSSKGNRIIKADHRHAVAVQGYSFAAIAALPHPPPEEQEFDPSPDGFVPHSLVAALPPPAASATAAESEEPAAPLPDLEGMIVLTEEELQAKVDEVYRNGMEEGRRQAERGLANVFKSLREGVSALTGLRQRVFKESEEDLLKLAVMIARKIVQQEIAQDPTVLAAIIAAAVGGCAERDRVVVRLNPADFALVSANRQEYLAGLGEETPVTLASDESVGAGGCLVETVTGTVDARIEAQIDEIYRTLLEERSAPVETQPPAPVEPEPLGEVPPIPDDAIPPFKGPGEWVKVDEEKSHVSA</sequence>
<evidence type="ECO:0000256" key="4">
    <source>
        <dbReference type="ARBA" id="ARBA00022448"/>
    </source>
</evidence>
<comment type="similarity">
    <text evidence="2">Belongs to the FliH family.</text>
</comment>
<keyword evidence="4" id="KW-0813">Transport</keyword>
<feature type="compositionally biased region" description="Pro residues" evidence="8">
    <location>
        <begin position="258"/>
        <end position="276"/>
    </location>
</feature>
<dbReference type="PANTHER" id="PTHR34982">
    <property type="entry name" value="YOP PROTEINS TRANSLOCATION PROTEIN L"/>
    <property type="match status" value="1"/>
</dbReference>
<evidence type="ECO:0000256" key="8">
    <source>
        <dbReference type="SAM" id="MobiDB-lite"/>
    </source>
</evidence>
<dbReference type="GO" id="GO:0044781">
    <property type="term" value="P:bacterial-type flagellum organization"/>
    <property type="evidence" value="ECO:0007669"/>
    <property type="project" value="UniProtKB-KW"/>
</dbReference>
<feature type="region of interest" description="Disordered" evidence="8">
    <location>
        <begin position="251"/>
        <end position="301"/>
    </location>
</feature>
<dbReference type="InterPro" id="IPR018035">
    <property type="entry name" value="Flagellar_FliH/T3SS_HrpE"/>
</dbReference>
<evidence type="ECO:0000256" key="5">
    <source>
        <dbReference type="ARBA" id="ARBA00022795"/>
    </source>
</evidence>
<comment type="function">
    <text evidence="1">Needed for flagellar regrowth and assembly.</text>
</comment>
<dbReference type="PANTHER" id="PTHR34982:SF1">
    <property type="entry name" value="FLAGELLAR ASSEMBLY PROTEIN FLIH"/>
    <property type="match status" value="1"/>
</dbReference>
<name>A0A0B5BD09_9BACT</name>
<dbReference type="SUPFAM" id="SSF160527">
    <property type="entry name" value="V-type ATPase subunit E-like"/>
    <property type="match status" value="1"/>
</dbReference>
<gene>
    <name evidence="10" type="ORF">GPICK_14215</name>
</gene>
<protein>
    <recommendedName>
        <fullName evidence="3">Flagellar assembly protein FliH</fullName>
    </recommendedName>
</protein>
<dbReference type="GO" id="GO:0005829">
    <property type="term" value="C:cytosol"/>
    <property type="evidence" value="ECO:0007669"/>
    <property type="project" value="TreeGrafter"/>
</dbReference>
<dbReference type="KEGG" id="gpi:GPICK_14215"/>
<dbReference type="EMBL" id="CP009788">
    <property type="protein sequence ID" value="AJE04352.1"/>
    <property type="molecule type" value="Genomic_DNA"/>
</dbReference>
<evidence type="ECO:0000256" key="2">
    <source>
        <dbReference type="ARBA" id="ARBA00006602"/>
    </source>
</evidence>
<dbReference type="Pfam" id="PF02108">
    <property type="entry name" value="FliH"/>
    <property type="match status" value="1"/>
</dbReference>
<keyword evidence="11" id="KW-1185">Reference proteome</keyword>
<dbReference type="STRING" id="345632.GPICK_14215"/>
<feature type="compositionally biased region" description="Basic and acidic residues" evidence="8">
    <location>
        <begin position="290"/>
        <end position="301"/>
    </location>
</feature>
<organism evidence="10 11">
    <name type="scientific">Geobacter pickeringii</name>
    <dbReference type="NCBI Taxonomy" id="345632"/>
    <lineage>
        <taxon>Bacteria</taxon>
        <taxon>Pseudomonadati</taxon>
        <taxon>Thermodesulfobacteriota</taxon>
        <taxon>Desulfuromonadia</taxon>
        <taxon>Geobacterales</taxon>
        <taxon>Geobacteraceae</taxon>
        <taxon>Geobacter</taxon>
    </lineage>
</organism>
<reference evidence="10 11" key="1">
    <citation type="journal article" date="2015" name="Genome Announc.">
        <title>Complete Genome of Geobacter pickeringii G13T, a Metal-Reducing Isolate from Sedimentary Kaolin Deposits.</title>
        <authorList>
            <person name="Badalamenti J.P."/>
            <person name="Bond D.R."/>
        </authorList>
    </citation>
    <scope>NUCLEOTIDE SEQUENCE [LARGE SCALE GENOMIC DNA]</scope>
    <source>
        <strain evidence="10 11">G13</strain>
    </source>
</reference>
<feature type="domain" description="Flagellar assembly protein FliH/Type III secretion system HrpE" evidence="9">
    <location>
        <begin position="118"/>
        <end position="243"/>
    </location>
</feature>
<keyword evidence="7" id="KW-1006">Bacterial flagellum protein export</keyword>
<dbReference type="RefSeq" id="WP_039744258.1">
    <property type="nucleotide sequence ID" value="NZ_CP009788.1"/>
</dbReference>
<evidence type="ECO:0000256" key="6">
    <source>
        <dbReference type="ARBA" id="ARBA00022927"/>
    </source>
</evidence>